<feature type="domain" description="SnoaL-like" evidence="1">
    <location>
        <begin position="31"/>
        <end position="139"/>
    </location>
</feature>
<reference evidence="2 3" key="1">
    <citation type="submission" date="2016-10" db="EMBL/GenBank/DDBJ databases">
        <authorList>
            <person name="de Groot N.N."/>
        </authorList>
    </citation>
    <scope>NUCLEOTIDE SEQUENCE [LARGE SCALE GENOMIC DNA]</scope>
    <source>
        <strain evidence="2 3">MON 2.2</strain>
    </source>
</reference>
<dbReference type="AlphaFoldDB" id="A0A1G6SS83"/>
<dbReference type="InterPro" id="IPR032710">
    <property type="entry name" value="NTF2-like_dom_sf"/>
</dbReference>
<dbReference type="EMBL" id="LT629688">
    <property type="protein sequence ID" value="SDD19077.1"/>
    <property type="molecule type" value="Genomic_DNA"/>
</dbReference>
<organism evidence="2 3">
    <name type="scientific">Auraticoccus monumenti</name>
    <dbReference type="NCBI Taxonomy" id="675864"/>
    <lineage>
        <taxon>Bacteria</taxon>
        <taxon>Bacillati</taxon>
        <taxon>Actinomycetota</taxon>
        <taxon>Actinomycetes</taxon>
        <taxon>Propionibacteriales</taxon>
        <taxon>Propionibacteriaceae</taxon>
        <taxon>Auraticoccus</taxon>
    </lineage>
</organism>
<keyword evidence="3" id="KW-1185">Reference proteome</keyword>
<name>A0A1G6SS83_9ACTN</name>
<dbReference type="RefSeq" id="WP_090590119.1">
    <property type="nucleotide sequence ID" value="NZ_LT629688.1"/>
</dbReference>
<evidence type="ECO:0000313" key="3">
    <source>
        <dbReference type="Proteomes" id="UP000198546"/>
    </source>
</evidence>
<proteinExistence type="predicted"/>
<evidence type="ECO:0000313" key="2">
    <source>
        <dbReference type="EMBL" id="SDD19077.1"/>
    </source>
</evidence>
<protein>
    <submittedName>
        <fullName evidence="2">SnoaL-like domain-containing protein</fullName>
    </submittedName>
</protein>
<dbReference type="SUPFAM" id="SSF54427">
    <property type="entry name" value="NTF2-like"/>
    <property type="match status" value="1"/>
</dbReference>
<accession>A0A1G6SS83</accession>
<dbReference type="Gene3D" id="3.10.450.50">
    <property type="match status" value="1"/>
</dbReference>
<dbReference type="Pfam" id="PF12680">
    <property type="entry name" value="SnoaL_2"/>
    <property type="match status" value="1"/>
</dbReference>
<dbReference type="InterPro" id="IPR037401">
    <property type="entry name" value="SnoaL-like"/>
</dbReference>
<sequence length="165" mass="18053">MFDNTTEDFIQPDDAALTARGRALIMIGRDGIAGGDQQALEAYFHPTFRFHGPGGGEVTREDLWAFFAGYRSALEDFTVERRAVIDQGGEYMSARTSFSGVFTRPLELAPMGTLQPTGEPFDFDVINIFRVDAEDRLVEEWALYDTLLVMAKLGVDVGSAAGSGS</sequence>
<dbReference type="OrthoDB" id="129343at2"/>
<gene>
    <name evidence="2" type="ORF">SAMN04489747_0396</name>
</gene>
<dbReference type="Proteomes" id="UP000198546">
    <property type="component" value="Chromosome i"/>
</dbReference>
<evidence type="ECO:0000259" key="1">
    <source>
        <dbReference type="Pfam" id="PF12680"/>
    </source>
</evidence>